<reference evidence="1 2" key="1">
    <citation type="submission" date="2019-04" db="EMBL/GenBank/DDBJ databases">
        <title>Pedobacter sp. AR-2-6 sp. nov., isolated from Arctic soil.</title>
        <authorList>
            <person name="Dahal R.H."/>
            <person name="Kim D.-U."/>
        </authorList>
    </citation>
    <scope>NUCLEOTIDE SEQUENCE [LARGE SCALE GENOMIC DNA]</scope>
    <source>
        <strain evidence="1 2">AR-2-6</strain>
    </source>
</reference>
<evidence type="ECO:0000313" key="2">
    <source>
        <dbReference type="Proteomes" id="UP000310477"/>
    </source>
</evidence>
<dbReference type="EMBL" id="SWBO01000007">
    <property type="protein sequence ID" value="TKB99317.1"/>
    <property type="molecule type" value="Genomic_DNA"/>
</dbReference>
<keyword evidence="2" id="KW-1185">Reference proteome</keyword>
<dbReference type="Proteomes" id="UP000310477">
    <property type="component" value="Unassembled WGS sequence"/>
</dbReference>
<dbReference type="OrthoDB" id="928829at2"/>
<sequence length="280" mass="32582">MEDNHTEDSLGDSPEENLHIENELLKLKMQAELGALFHSENDLPPAMENMFLKNILAFHQSAENQKTIKIFDKISNPKIKKAVDLTDEQITEELAALNLLLENNNIEVSYLYEYDNRKKYVFLTEELFDVEIDDVTIEGMKNHFIYEEFHPNHEADIKKQAEVFINAWFNQTITTDNWELSDEFVLPERKTLSKQQVVDQIHNIFSLSSRFINGRYDIIDTSFQLMDNDRGMGYAEGALGYRVVLANGETEVISGPFKLYFALEYGYWQIIHLVFPGFSY</sequence>
<comment type="caution">
    <text evidence="1">The sequence shown here is derived from an EMBL/GenBank/DDBJ whole genome shotgun (WGS) entry which is preliminary data.</text>
</comment>
<proteinExistence type="predicted"/>
<protein>
    <submittedName>
        <fullName evidence="1">Uncharacterized protein</fullName>
    </submittedName>
</protein>
<accession>A0A4U1C4K4</accession>
<dbReference type="AlphaFoldDB" id="A0A4U1C4K4"/>
<gene>
    <name evidence="1" type="ORF">FA045_12565</name>
</gene>
<name>A0A4U1C4K4_9SPHI</name>
<evidence type="ECO:0000313" key="1">
    <source>
        <dbReference type="EMBL" id="TKB99317.1"/>
    </source>
</evidence>
<dbReference type="RefSeq" id="WP_136877437.1">
    <property type="nucleotide sequence ID" value="NZ_SWBO01000007.1"/>
</dbReference>
<organism evidence="1 2">
    <name type="scientific">Pedobacter cryotolerans</name>
    <dbReference type="NCBI Taxonomy" id="2571270"/>
    <lineage>
        <taxon>Bacteria</taxon>
        <taxon>Pseudomonadati</taxon>
        <taxon>Bacteroidota</taxon>
        <taxon>Sphingobacteriia</taxon>
        <taxon>Sphingobacteriales</taxon>
        <taxon>Sphingobacteriaceae</taxon>
        <taxon>Pedobacter</taxon>
    </lineage>
</organism>